<name>A0A1G5FTL3_9FIRM</name>
<gene>
    <name evidence="1" type="ORF">SAMN03080606_01484</name>
</gene>
<dbReference type="OrthoDB" id="146245at2"/>
<dbReference type="RefSeq" id="WP_091541776.1">
    <property type="nucleotide sequence ID" value="NZ_FMUS01000008.1"/>
</dbReference>
<evidence type="ECO:0000313" key="2">
    <source>
        <dbReference type="Proteomes" id="UP000198636"/>
    </source>
</evidence>
<proteinExistence type="predicted"/>
<dbReference type="EMBL" id="FMUS01000008">
    <property type="protein sequence ID" value="SCY42593.1"/>
    <property type="molecule type" value="Genomic_DNA"/>
</dbReference>
<evidence type="ECO:0000313" key="1">
    <source>
        <dbReference type="EMBL" id="SCY42593.1"/>
    </source>
</evidence>
<keyword evidence="2" id="KW-1185">Reference proteome</keyword>
<dbReference type="Proteomes" id="UP000198636">
    <property type="component" value="Unassembled WGS sequence"/>
</dbReference>
<sequence length="423" mass="49900">MESLDIKELVRDLKQEYLSIWWETKSDFPIFQQRISLRDKLDNEKKIEVFRKELFKVLKEMPKEEGQLNAWSNRITTLINELELNVAGYENKTIEFFTSKGYSNITDLFIREVRSFDPELDVHDVFQAIRNVWIMNSLQILFDIEVDLTPSVFAYSMLYPYSDNYLDDPDVHINDKHSFNKKFKGWLSGENERAISKNQERIYQLVKKIEGQFPRLDYQQVFDSLVSIHSAQEKSLSQQRAETTPYERDILGTTFEKGGTSVLADGYLVKGQLSKKEAKFLFGYGVFLQIIDDLQDMKADYENQHSTIFSQLVNKFTLDKLTNKLFWFIEEILMDSDIFSTGDAERLKGVIHDSCLIMIFEAISKNRKMFSKKYIKEIEEYSMLRFSYYKKLKKKLQQNFSSEDILNICLALSRNIEEKQKAF</sequence>
<organism evidence="1 2">
    <name type="scientific">Alkaliphilus peptidifermentans DSM 18978</name>
    <dbReference type="NCBI Taxonomy" id="1120976"/>
    <lineage>
        <taxon>Bacteria</taxon>
        <taxon>Bacillati</taxon>
        <taxon>Bacillota</taxon>
        <taxon>Clostridia</taxon>
        <taxon>Peptostreptococcales</taxon>
        <taxon>Natronincolaceae</taxon>
        <taxon>Alkaliphilus</taxon>
    </lineage>
</organism>
<reference evidence="1 2" key="1">
    <citation type="submission" date="2016-10" db="EMBL/GenBank/DDBJ databases">
        <authorList>
            <person name="de Groot N.N."/>
        </authorList>
    </citation>
    <scope>NUCLEOTIDE SEQUENCE [LARGE SCALE GENOMIC DNA]</scope>
    <source>
        <strain evidence="1 2">DSM 18978</strain>
    </source>
</reference>
<accession>A0A1G5FTL3</accession>
<protein>
    <submittedName>
        <fullName evidence="1">Uncharacterized protein</fullName>
    </submittedName>
</protein>
<dbReference type="AlphaFoldDB" id="A0A1G5FTL3"/>
<dbReference type="STRING" id="1120976.SAMN03080606_01484"/>